<protein>
    <submittedName>
        <fullName evidence="1">Uncharacterized protein</fullName>
    </submittedName>
</protein>
<gene>
    <name evidence="1" type="ORF">ACFOZ4_26610</name>
</gene>
<sequence length="112" mass="12284">MEWIDLESVIKCDHDGRVTNLASQQWVTIGGVPVLVATDPEGRDIVACPNYGPTVKPCAKTLKVAVGYSERLKIDGHQVVLSHLDGLTDGTPPGFVHYKVRDPKQTYVRSDL</sequence>
<evidence type="ECO:0000313" key="2">
    <source>
        <dbReference type="Proteomes" id="UP001595816"/>
    </source>
</evidence>
<name>A0ABV8LUU0_9ACTN</name>
<dbReference type="RefSeq" id="WP_253761621.1">
    <property type="nucleotide sequence ID" value="NZ_JAMZDZ010000001.1"/>
</dbReference>
<proteinExistence type="predicted"/>
<comment type="caution">
    <text evidence="1">The sequence shown here is derived from an EMBL/GenBank/DDBJ whole genome shotgun (WGS) entry which is preliminary data.</text>
</comment>
<keyword evidence="2" id="KW-1185">Reference proteome</keyword>
<evidence type="ECO:0000313" key="1">
    <source>
        <dbReference type="EMBL" id="MFC4134198.1"/>
    </source>
</evidence>
<reference evidence="2" key="1">
    <citation type="journal article" date="2019" name="Int. J. Syst. Evol. Microbiol.">
        <title>The Global Catalogue of Microorganisms (GCM) 10K type strain sequencing project: providing services to taxonomists for standard genome sequencing and annotation.</title>
        <authorList>
            <consortium name="The Broad Institute Genomics Platform"/>
            <consortium name="The Broad Institute Genome Sequencing Center for Infectious Disease"/>
            <person name="Wu L."/>
            <person name="Ma J."/>
        </authorList>
    </citation>
    <scope>NUCLEOTIDE SEQUENCE [LARGE SCALE GENOMIC DNA]</scope>
    <source>
        <strain evidence="2">CGMCC 4.7289</strain>
    </source>
</reference>
<dbReference type="Proteomes" id="UP001595816">
    <property type="component" value="Unassembled WGS sequence"/>
</dbReference>
<dbReference type="EMBL" id="JBHSAY010000015">
    <property type="protein sequence ID" value="MFC4134198.1"/>
    <property type="molecule type" value="Genomic_DNA"/>
</dbReference>
<accession>A0ABV8LUU0</accession>
<organism evidence="1 2">
    <name type="scientific">Hamadaea flava</name>
    <dbReference type="NCBI Taxonomy" id="1742688"/>
    <lineage>
        <taxon>Bacteria</taxon>
        <taxon>Bacillati</taxon>
        <taxon>Actinomycetota</taxon>
        <taxon>Actinomycetes</taxon>
        <taxon>Micromonosporales</taxon>
        <taxon>Micromonosporaceae</taxon>
        <taxon>Hamadaea</taxon>
    </lineage>
</organism>